<dbReference type="GO" id="GO:0008360">
    <property type="term" value="P:regulation of cell shape"/>
    <property type="evidence" value="ECO:0007669"/>
    <property type="project" value="UniProtKB-UniRule"/>
</dbReference>
<name>A0A1H5SHC3_9RHOB</name>
<evidence type="ECO:0000259" key="9">
    <source>
        <dbReference type="PROSITE" id="PS52029"/>
    </source>
</evidence>
<feature type="signal peptide" evidence="8">
    <location>
        <begin position="1"/>
        <end position="28"/>
    </location>
</feature>
<proteinExistence type="inferred from homology"/>
<organism evidence="10 11">
    <name type="scientific">Jhaorihella thermophila</name>
    <dbReference type="NCBI Taxonomy" id="488547"/>
    <lineage>
        <taxon>Bacteria</taxon>
        <taxon>Pseudomonadati</taxon>
        <taxon>Pseudomonadota</taxon>
        <taxon>Alphaproteobacteria</taxon>
        <taxon>Rhodobacterales</taxon>
        <taxon>Paracoccaceae</taxon>
        <taxon>Jhaorihella</taxon>
    </lineage>
</organism>
<dbReference type="InterPro" id="IPR002477">
    <property type="entry name" value="Peptidoglycan-bd-like"/>
</dbReference>
<dbReference type="GO" id="GO:0009252">
    <property type="term" value="P:peptidoglycan biosynthetic process"/>
    <property type="evidence" value="ECO:0007669"/>
    <property type="project" value="UniProtKB-UniPathway"/>
</dbReference>
<comment type="pathway">
    <text evidence="1 7">Cell wall biogenesis; peptidoglycan biosynthesis.</text>
</comment>
<dbReference type="InterPro" id="IPR036365">
    <property type="entry name" value="PGBD-like_sf"/>
</dbReference>
<keyword evidence="3" id="KW-0808">Transferase</keyword>
<feature type="active site" description="Nucleophile" evidence="7">
    <location>
        <position position="452"/>
    </location>
</feature>
<keyword evidence="5 7" id="KW-0573">Peptidoglycan synthesis</keyword>
<evidence type="ECO:0000256" key="6">
    <source>
        <dbReference type="ARBA" id="ARBA00023316"/>
    </source>
</evidence>
<dbReference type="InterPro" id="IPR045380">
    <property type="entry name" value="LD_TPept_scaffold_dom"/>
</dbReference>
<feature type="active site" description="Proton donor/acceptor" evidence="7">
    <location>
        <position position="433"/>
    </location>
</feature>
<dbReference type="PROSITE" id="PS52029">
    <property type="entry name" value="LD_TPASE"/>
    <property type="match status" value="1"/>
</dbReference>
<dbReference type="InterPro" id="IPR052905">
    <property type="entry name" value="LD-transpeptidase_YkuD-like"/>
</dbReference>
<dbReference type="UniPathway" id="UPA00219"/>
<dbReference type="InterPro" id="IPR038063">
    <property type="entry name" value="Transpep_catalytic_dom"/>
</dbReference>
<keyword evidence="8" id="KW-0732">Signal</keyword>
<dbReference type="SUPFAM" id="SSF141523">
    <property type="entry name" value="L,D-transpeptidase catalytic domain-like"/>
    <property type="match status" value="1"/>
</dbReference>
<evidence type="ECO:0000256" key="8">
    <source>
        <dbReference type="SAM" id="SignalP"/>
    </source>
</evidence>
<evidence type="ECO:0000256" key="4">
    <source>
        <dbReference type="ARBA" id="ARBA00022960"/>
    </source>
</evidence>
<dbReference type="GO" id="GO:0004180">
    <property type="term" value="F:carboxypeptidase activity"/>
    <property type="evidence" value="ECO:0007669"/>
    <property type="project" value="UniProtKB-ARBA"/>
</dbReference>
<protein>
    <submittedName>
        <fullName evidence="10">Murein L,D-transpeptidase YcbB/YkuD</fullName>
    </submittedName>
</protein>
<evidence type="ECO:0000256" key="3">
    <source>
        <dbReference type="ARBA" id="ARBA00022679"/>
    </source>
</evidence>
<evidence type="ECO:0000256" key="2">
    <source>
        <dbReference type="ARBA" id="ARBA00005992"/>
    </source>
</evidence>
<evidence type="ECO:0000313" key="11">
    <source>
        <dbReference type="Proteomes" id="UP000236742"/>
    </source>
</evidence>
<dbReference type="Gene3D" id="1.10.101.10">
    <property type="entry name" value="PGBD-like superfamily/PGBD"/>
    <property type="match status" value="1"/>
</dbReference>
<dbReference type="GO" id="GO:0016740">
    <property type="term" value="F:transferase activity"/>
    <property type="evidence" value="ECO:0007669"/>
    <property type="project" value="UniProtKB-KW"/>
</dbReference>
<dbReference type="InterPro" id="IPR005490">
    <property type="entry name" value="LD_TPept_cat_dom"/>
</dbReference>
<dbReference type="Pfam" id="PF20142">
    <property type="entry name" value="Scaffold"/>
    <property type="match status" value="1"/>
</dbReference>
<feature type="chain" id="PRO_5009284075" evidence="8">
    <location>
        <begin position="29"/>
        <end position="544"/>
    </location>
</feature>
<dbReference type="GO" id="GO:0071555">
    <property type="term" value="P:cell wall organization"/>
    <property type="evidence" value="ECO:0007669"/>
    <property type="project" value="UniProtKB-UniRule"/>
</dbReference>
<accession>A0A1H5SHC3</accession>
<dbReference type="PANTHER" id="PTHR41533:SF2">
    <property type="entry name" value="BLR7131 PROTEIN"/>
    <property type="match status" value="1"/>
</dbReference>
<dbReference type="AlphaFoldDB" id="A0A1H5SHC3"/>
<dbReference type="RefSeq" id="WP_104006515.1">
    <property type="nucleotide sequence ID" value="NZ_FNVD01000001.1"/>
</dbReference>
<comment type="similarity">
    <text evidence="2">Belongs to the YkuD family.</text>
</comment>
<dbReference type="CDD" id="cd16913">
    <property type="entry name" value="YkuD_like"/>
    <property type="match status" value="1"/>
</dbReference>
<dbReference type="InterPro" id="IPR036366">
    <property type="entry name" value="PGBDSf"/>
</dbReference>
<keyword evidence="4 7" id="KW-0133">Cell shape</keyword>
<dbReference type="Pfam" id="PF01471">
    <property type="entry name" value="PG_binding_1"/>
    <property type="match status" value="1"/>
</dbReference>
<sequence>MPSAFPARFRRLALGLTIATGLWSIAQADQPRTEVTAFDQAIAEAAYAGAAFDEVIGAFYRDRAYRPIWVGDDAAARGRRAALLRALRGAGLHGLPASRYDPEALRAQLASVRTTRDLGLAEVAMSRAFLQYASDVHSGILDPSSIDDYIDRQPARPDGLALLRDISTGDPKDVLAGLAPQSLEYRRLLKERLNLLRIIQAGGWGATVPMRKMEPGDTGPAVIALRDRLVRMGYLRRGLSARYDKALERAVRAFQHDHGLKPDGVAGKGTIAEINVSATERMKSVLVALERERWLGDRGRKYVLVNQPDFTARIIDDGRETFRTRTVIGKNVHDRRSPEFSDEMEHMIINPSWYVPRSIMVKEYLPKLQQNPNAAGHLIITDVRGQQVDRGSMDFTQFTARNFPFDMRQPPGARNALGRVKFMFPNKHNVYMHDTPEKHLFKREVRAYSHGCIRLADPFDFAYALLAEEVGRVDDPVGFFQSTLKTGRETQVDLDRHLPVHIIYRTAFTKPKGGLEFRRDVYGRDAKIWKALQQQGVALPGVQG</sequence>
<dbReference type="Pfam" id="PF03734">
    <property type="entry name" value="YkuD"/>
    <property type="match status" value="1"/>
</dbReference>
<evidence type="ECO:0000256" key="7">
    <source>
        <dbReference type="PROSITE-ProRule" id="PRU01373"/>
    </source>
</evidence>
<evidence type="ECO:0000256" key="5">
    <source>
        <dbReference type="ARBA" id="ARBA00022984"/>
    </source>
</evidence>
<keyword evidence="6 7" id="KW-0961">Cell wall biogenesis/degradation</keyword>
<gene>
    <name evidence="10" type="ORF">SAMN05421751_101522</name>
</gene>
<evidence type="ECO:0000313" key="10">
    <source>
        <dbReference type="EMBL" id="SEF49824.1"/>
    </source>
</evidence>
<dbReference type="SUPFAM" id="SSF47090">
    <property type="entry name" value="PGBD-like"/>
    <property type="match status" value="1"/>
</dbReference>
<keyword evidence="11" id="KW-1185">Reference proteome</keyword>
<dbReference type="PANTHER" id="PTHR41533">
    <property type="entry name" value="L,D-TRANSPEPTIDASE HI_1667-RELATED"/>
    <property type="match status" value="1"/>
</dbReference>
<feature type="domain" description="L,D-TPase catalytic" evidence="9">
    <location>
        <begin position="301"/>
        <end position="480"/>
    </location>
</feature>
<dbReference type="Gene3D" id="2.40.440.10">
    <property type="entry name" value="L,D-transpeptidase catalytic domain-like"/>
    <property type="match status" value="1"/>
</dbReference>
<dbReference type="EMBL" id="FNVD01000001">
    <property type="protein sequence ID" value="SEF49824.1"/>
    <property type="molecule type" value="Genomic_DNA"/>
</dbReference>
<dbReference type="OrthoDB" id="9778545at2"/>
<dbReference type="Proteomes" id="UP000236742">
    <property type="component" value="Unassembled WGS sequence"/>
</dbReference>
<evidence type="ECO:0000256" key="1">
    <source>
        <dbReference type="ARBA" id="ARBA00004752"/>
    </source>
</evidence>
<reference evidence="10 11" key="1">
    <citation type="submission" date="2016-10" db="EMBL/GenBank/DDBJ databases">
        <authorList>
            <person name="de Groot N.N."/>
        </authorList>
    </citation>
    <scope>NUCLEOTIDE SEQUENCE [LARGE SCALE GENOMIC DNA]</scope>
    <source>
        <strain evidence="10 11">DSM 23413</strain>
    </source>
</reference>